<evidence type="ECO:0000256" key="3">
    <source>
        <dbReference type="SAM" id="MobiDB-lite"/>
    </source>
</evidence>
<dbReference type="Pfam" id="PF13934">
    <property type="entry name" value="ELYS"/>
    <property type="match status" value="1"/>
</dbReference>
<evidence type="ECO:0000256" key="1">
    <source>
        <dbReference type="ARBA" id="ARBA00004123"/>
    </source>
</evidence>
<dbReference type="OrthoDB" id="20729at2759"/>
<evidence type="ECO:0000259" key="4">
    <source>
        <dbReference type="Pfam" id="PF13934"/>
    </source>
</evidence>
<dbReference type="STRING" id="763665.A0A2G5BHH5"/>
<protein>
    <recommendedName>
        <fullName evidence="4">ELYS-like domain-containing protein</fullName>
    </recommendedName>
</protein>
<name>A0A2G5BHH5_COERN</name>
<proteinExistence type="predicted"/>
<evidence type="ECO:0000313" key="5">
    <source>
        <dbReference type="EMBL" id="PIA18445.1"/>
    </source>
</evidence>
<dbReference type="GO" id="GO:0005634">
    <property type="term" value="C:nucleus"/>
    <property type="evidence" value="ECO:0007669"/>
    <property type="project" value="UniProtKB-SubCell"/>
</dbReference>
<feature type="compositionally biased region" description="Polar residues" evidence="3">
    <location>
        <begin position="946"/>
        <end position="959"/>
    </location>
</feature>
<sequence length="1015" mass="107570">MEIAADIERLPGISAGTAIAGGLASGDGSSACLLYRYTTQLLEVRCLTTVGLEAAEALGTVSTTQLQMNTVEDLEITLVEPVTLNDTSYMLIFTREQLTQEGRLYTFNPFTLGIQRIKATVPYSPTSLSASAAVEAGQGSSTEWEFAVLSFGLAGGRVLVGNLTVGVDGAQLTALKSTILDGHRCSVTASCAMECPDKSGRVVVFSGLESGHVALLEYSPFNGSRTALTRSVADGARLGPVTRVAAVVLDERRIALCAGHGGGGAPATLATYIVQISSKGAEPAVEVTHFGTAALQLAPGANEEQHVAELPAATQLVDVCVVNMHISGQANNKISEVVVAALGSDGEAANGVFSAWVIDEQALHLDCISQQHVPGRSELLGMRIAGTTQQPEVVDVRHLLLGDALCGNEYESTQHGLDHTLDISAYVADVDAFAYIPSVRREIAERRRQLGGELFIDSLLAMAGIADGMYPPRTAADRQTLTKQIGSSGLDGVKQRCLAYYLVLDSDAAGEAAEQYASDVQIPPHFARLVRGYWMMDHGQPEVGVALLADPAVEADWALRVLEAAHAHPHASLTFLRSATSLAVPRLATQPGAASLTMNALLNCAFTRAFSFQRRAAPAVRRALLTQLLEFALSPRAKRTTAVRLAMLPLDAAEDTALAEYCLSPGAPPHARDFLALHCVDSGRYAEAIRLLNAAIADDEANVPDAAHRRKRAERQALVRNLSLLLPAAQRAAIEKPSSTPVAESASTLASEHVQVVPAAVSAILPPVPLSASKAARRPAIVDARGAPQSSAHPLMRVLMRQMAGEMPAAMAAAPATPGTPPQQRVSAPQSPPSAALQRVPFSGPPTTPRDLEASAKSSPAELRDAGQTPARTSIMARAALVAESPTAYRRVPGAFPEPSHPSRSPFAKVRQSASQPSPQNNTPRPSPSTHAVVHNSSVKRRYNLRNRSAQATDSNFTPSKERTSDSSVDSARKSKQQQQKQAARKSARNYERSLLQSVEAPSTPSTRSRKRPQH</sequence>
<dbReference type="InterPro" id="IPR025151">
    <property type="entry name" value="ELYS_dom"/>
</dbReference>
<keyword evidence="6" id="KW-1185">Reference proteome</keyword>
<accession>A0A2G5BHH5</accession>
<organism evidence="5 6">
    <name type="scientific">Coemansia reversa (strain ATCC 12441 / NRRL 1564)</name>
    <dbReference type="NCBI Taxonomy" id="763665"/>
    <lineage>
        <taxon>Eukaryota</taxon>
        <taxon>Fungi</taxon>
        <taxon>Fungi incertae sedis</taxon>
        <taxon>Zoopagomycota</taxon>
        <taxon>Kickxellomycotina</taxon>
        <taxon>Kickxellomycetes</taxon>
        <taxon>Kickxellales</taxon>
        <taxon>Kickxellaceae</taxon>
        <taxon>Coemansia</taxon>
    </lineage>
</organism>
<gene>
    <name evidence="5" type="ORF">COEREDRAFT_96122</name>
</gene>
<reference evidence="5 6" key="1">
    <citation type="journal article" date="2015" name="Genome Biol. Evol.">
        <title>Phylogenomic analyses indicate that early fungi evolved digesting cell walls of algal ancestors of land plants.</title>
        <authorList>
            <person name="Chang Y."/>
            <person name="Wang S."/>
            <person name="Sekimoto S."/>
            <person name="Aerts A.L."/>
            <person name="Choi C."/>
            <person name="Clum A."/>
            <person name="LaButti K.M."/>
            <person name="Lindquist E.A."/>
            <person name="Yee Ngan C."/>
            <person name="Ohm R.A."/>
            <person name="Salamov A.A."/>
            <person name="Grigoriev I.V."/>
            <person name="Spatafora J.W."/>
            <person name="Berbee M.L."/>
        </authorList>
    </citation>
    <scope>NUCLEOTIDE SEQUENCE [LARGE SCALE GENOMIC DNA]</scope>
    <source>
        <strain evidence="5 6">NRRL 1564</strain>
    </source>
</reference>
<keyword evidence="2" id="KW-0539">Nucleus</keyword>
<dbReference type="AlphaFoldDB" id="A0A2G5BHH5"/>
<comment type="subcellular location">
    <subcellularLocation>
        <location evidence="1">Nucleus</location>
    </subcellularLocation>
</comment>
<feature type="compositionally biased region" description="Polar residues" evidence="3">
    <location>
        <begin position="995"/>
        <end position="1007"/>
    </location>
</feature>
<feature type="region of interest" description="Disordered" evidence="3">
    <location>
        <begin position="809"/>
        <end position="871"/>
    </location>
</feature>
<evidence type="ECO:0000313" key="6">
    <source>
        <dbReference type="Proteomes" id="UP000242474"/>
    </source>
</evidence>
<dbReference type="EMBL" id="KZ303490">
    <property type="protein sequence ID" value="PIA18445.1"/>
    <property type="molecule type" value="Genomic_DNA"/>
</dbReference>
<feature type="region of interest" description="Disordered" evidence="3">
    <location>
        <begin position="891"/>
        <end position="1015"/>
    </location>
</feature>
<dbReference type="Proteomes" id="UP000242474">
    <property type="component" value="Unassembled WGS sequence"/>
</dbReference>
<evidence type="ECO:0000256" key="2">
    <source>
        <dbReference type="ARBA" id="ARBA00023242"/>
    </source>
</evidence>
<feature type="compositionally biased region" description="Polar residues" evidence="3">
    <location>
        <begin position="912"/>
        <end position="930"/>
    </location>
</feature>
<feature type="domain" description="ELYS-like" evidence="4">
    <location>
        <begin position="454"/>
        <end position="664"/>
    </location>
</feature>